<dbReference type="InParanoid" id="B9T313"/>
<dbReference type="Proteomes" id="UP000008311">
    <property type="component" value="Unassembled WGS sequence"/>
</dbReference>
<proteinExistence type="predicted"/>
<name>B9T313_RICCO</name>
<keyword evidence="2" id="KW-1185">Reference proteome</keyword>
<protein>
    <submittedName>
        <fullName evidence="1">Uncharacterized protein</fullName>
    </submittedName>
</protein>
<sequence length="50" mass="6000">MKKWVRAYLFGAKRDRNEKDKIGFDRLRVKKQRRVPSIASNFLCLDSNFP</sequence>
<organism evidence="1 2">
    <name type="scientific">Ricinus communis</name>
    <name type="common">Castor bean</name>
    <dbReference type="NCBI Taxonomy" id="3988"/>
    <lineage>
        <taxon>Eukaryota</taxon>
        <taxon>Viridiplantae</taxon>
        <taxon>Streptophyta</taxon>
        <taxon>Embryophyta</taxon>
        <taxon>Tracheophyta</taxon>
        <taxon>Spermatophyta</taxon>
        <taxon>Magnoliopsida</taxon>
        <taxon>eudicotyledons</taxon>
        <taxon>Gunneridae</taxon>
        <taxon>Pentapetalae</taxon>
        <taxon>rosids</taxon>
        <taxon>fabids</taxon>
        <taxon>Malpighiales</taxon>
        <taxon>Euphorbiaceae</taxon>
        <taxon>Acalyphoideae</taxon>
        <taxon>Acalypheae</taxon>
        <taxon>Ricinus</taxon>
    </lineage>
</organism>
<reference evidence="2" key="1">
    <citation type="journal article" date="2010" name="Nat. Biotechnol.">
        <title>Draft genome sequence of the oilseed species Ricinus communis.</title>
        <authorList>
            <person name="Chan A.P."/>
            <person name="Crabtree J."/>
            <person name="Zhao Q."/>
            <person name="Lorenzi H."/>
            <person name="Orvis J."/>
            <person name="Puiu D."/>
            <person name="Melake-Berhan A."/>
            <person name="Jones K.M."/>
            <person name="Redman J."/>
            <person name="Chen G."/>
            <person name="Cahoon E.B."/>
            <person name="Gedil M."/>
            <person name="Stanke M."/>
            <person name="Haas B.J."/>
            <person name="Wortman J.R."/>
            <person name="Fraser-Liggett C.M."/>
            <person name="Ravel J."/>
            <person name="Rabinowicz P.D."/>
        </authorList>
    </citation>
    <scope>NUCLEOTIDE SEQUENCE [LARGE SCALE GENOMIC DNA]</scope>
    <source>
        <strain evidence="2">cv. Hale</strain>
    </source>
</reference>
<gene>
    <name evidence="1" type="ORF">RCOM_0351500</name>
</gene>
<evidence type="ECO:0000313" key="2">
    <source>
        <dbReference type="Proteomes" id="UP000008311"/>
    </source>
</evidence>
<accession>B9T313</accession>
<dbReference type="AlphaFoldDB" id="B9T313"/>
<dbReference type="EMBL" id="EQ974397">
    <property type="protein sequence ID" value="EEF29763.1"/>
    <property type="molecule type" value="Genomic_DNA"/>
</dbReference>
<evidence type="ECO:0000313" key="1">
    <source>
        <dbReference type="EMBL" id="EEF29763.1"/>
    </source>
</evidence>